<reference evidence="1" key="1">
    <citation type="submission" date="2022-01" db="EMBL/GenBank/DDBJ databases">
        <authorList>
            <person name="King R."/>
        </authorList>
    </citation>
    <scope>NUCLEOTIDE SEQUENCE</scope>
</reference>
<dbReference type="PANTHER" id="PTHR10773:SF19">
    <property type="match status" value="1"/>
</dbReference>
<gene>
    <name evidence="1" type="ORF">CEUTPL_LOCUS981</name>
</gene>
<accession>A0A9N9QIQ4</accession>
<sequence>MLLEAVKQTENIKIVDLKFLEPGHTHMECDSMHASIERVTEHTKIFWPNDWLNVLRLANKKKPYRVNIMTHSDFLDYKGLKDKIMIITKKSEEGENVNWKEIKWLRFQKDTPTSFQYRNEYWKDFKIVNVTRLGRKSITSTTNQNLKPLYNTVLPISKKKFQNLQEMCHSKDAVIPKEFHAFYKALYFEKPLGSNNNSDDDSDDEICYVGNHEEIFSFAS</sequence>
<dbReference type="Proteomes" id="UP001152799">
    <property type="component" value="Chromosome 1"/>
</dbReference>
<dbReference type="AlphaFoldDB" id="A0A9N9QIQ4"/>
<proteinExistence type="predicted"/>
<dbReference type="PANTHER" id="PTHR10773">
    <property type="entry name" value="DNA-DIRECTED RNA POLYMERASES I, II, AND III SUBUNIT RPABC2"/>
    <property type="match status" value="1"/>
</dbReference>
<evidence type="ECO:0000313" key="1">
    <source>
        <dbReference type="EMBL" id="CAG9760245.1"/>
    </source>
</evidence>
<dbReference type="EMBL" id="OU892277">
    <property type="protein sequence ID" value="CAG9760245.1"/>
    <property type="molecule type" value="Genomic_DNA"/>
</dbReference>
<evidence type="ECO:0000313" key="2">
    <source>
        <dbReference type="Proteomes" id="UP001152799"/>
    </source>
</evidence>
<organism evidence="1 2">
    <name type="scientific">Ceutorhynchus assimilis</name>
    <name type="common">cabbage seed weevil</name>
    <dbReference type="NCBI Taxonomy" id="467358"/>
    <lineage>
        <taxon>Eukaryota</taxon>
        <taxon>Metazoa</taxon>
        <taxon>Ecdysozoa</taxon>
        <taxon>Arthropoda</taxon>
        <taxon>Hexapoda</taxon>
        <taxon>Insecta</taxon>
        <taxon>Pterygota</taxon>
        <taxon>Neoptera</taxon>
        <taxon>Endopterygota</taxon>
        <taxon>Coleoptera</taxon>
        <taxon>Polyphaga</taxon>
        <taxon>Cucujiformia</taxon>
        <taxon>Curculionidae</taxon>
        <taxon>Ceutorhynchinae</taxon>
        <taxon>Ceutorhynchus</taxon>
    </lineage>
</organism>
<dbReference type="OrthoDB" id="6741802at2759"/>
<name>A0A9N9QIQ4_9CUCU</name>
<protein>
    <submittedName>
        <fullName evidence="1">Uncharacterized protein</fullName>
    </submittedName>
</protein>
<keyword evidence="2" id="KW-1185">Reference proteome</keyword>